<dbReference type="AlphaFoldDB" id="A0AAQ3KI71"/>
<evidence type="ECO:0000256" key="2">
    <source>
        <dbReference type="SAM" id="SignalP"/>
    </source>
</evidence>
<evidence type="ECO:0000313" key="3">
    <source>
        <dbReference type="EMBL" id="WOL09102.1"/>
    </source>
</evidence>
<evidence type="ECO:0000256" key="1">
    <source>
        <dbReference type="SAM" id="MobiDB-lite"/>
    </source>
</evidence>
<keyword evidence="4" id="KW-1185">Reference proteome</keyword>
<feature type="signal peptide" evidence="2">
    <location>
        <begin position="1"/>
        <end position="28"/>
    </location>
</feature>
<keyword evidence="2" id="KW-0732">Signal</keyword>
<feature type="chain" id="PRO_5043004157" evidence="2">
    <location>
        <begin position="29"/>
        <end position="132"/>
    </location>
</feature>
<name>A0AAQ3KI71_9LILI</name>
<proteinExistence type="predicted"/>
<accession>A0AAQ3KI71</accession>
<protein>
    <submittedName>
        <fullName evidence="3">Uncharacterized protein</fullName>
    </submittedName>
</protein>
<dbReference type="Proteomes" id="UP001327560">
    <property type="component" value="Chromosome 5"/>
</dbReference>
<reference evidence="3 4" key="1">
    <citation type="submission" date="2023-10" db="EMBL/GenBank/DDBJ databases">
        <title>Chromosome-scale genome assembly provides insights into flower coloration mechanisms of Canna indica.</title>
        <authorList>
            <person name="Li C."/>
        </authorList>
    </citation>
    <scope>NUCLEOTIDE SEQUENCE [LARGE SCALE GENOMIC DNA]</scope>
    <source>
        <tissue evidence="3">Flower</tissue>
    </source>
</reference>
<dbReference type="EMBL" id="CP136894">
    <property type="protein sequence ID" value="WOL09102.1"/>
    <property type="molecule type" value="Genomic_DNA"/>
</dbReference>
<organism evidence="3 4">
    <name type="scientific">Canna indica</name>
    <name type="common">Indian-shot</name>
    <dbReference type="NCBI Taxonomy" id="4628"/>
    <lineage>
        <taxon>Eukaryota</taxon>
        <taxon>Viridiplantae</taxon>
        <taxon>Streptophyta</taxon>
        <taxon>Embryophyta</taxon>
        <taxon>Tracheophyta</taxon>
        <taxon>Spermatophyta</taxon>
        <taxon>Magnoliopsida</taxon>
        <taxon>Liliopsida</taxon>
        <taxon>Zingiberales</taxon>
        <taxon>Cannaceae</taxon>
        <taxon>Canna</taxon>
    </lineage>
</organism>
<sequence>MGCNHSLGFITSLLFFLLILSLPRLCVSISDDRGANARSPFVLDRYHQGGFHVMKPRPWPSSPSDDRDDHLKRKRRRRRRKIARGYSLGTRSNAFSAMLPRGFVPPSDSSWCHNDTPESVQLFCEEKSTSRP</sequence>
<evidence type="ECO:0000313" key="4">
    <source>
        <dbReference type="Proteomes" id="UP001327560"/>
    </source>
</evidence>
<feature type="compositionally biased region" description="Basic residues" evidence="1">
    <location>
        <begin position="72"/>
        <end position="83"/>
    </location>
</feature>
<gene>
    <name evidence="3" type="ORF">Cni_G17855</name>
</gene>
<feature type="region of interest" description="Disordered" evidence="1">
    <location>
        <begin position="52"/>
        <end position="88"/>
    </location>
</feature>